<dbReference type="EMBL" id="JACGWY010000001">
    <property type="protein sequence ID" value="MBA8815463.1"/>
    <property type="molecule type" value="Genomic_DNA"/>
</dbReference>
<sequence>MSEWWTPVLAVAGGALLFWCVLVSVLWAQQRRVGRSVNWREAMRLIPDVIHLVRALLRDHTVPRSVRWSLICLLGYLVLPIDLIPDVIPVLGIADDILIVALVLRFAIRRSGTAAIARNWRGSNEGLQSLLNLTIARS</sequence>
<proteinExistence type="predicted"/>
<protein>
    <submittedName>
        <fullName evidence="7">Uncharacterized membrane protein YkvA (DUF1232 family)</fullName>
    </submittedName>
</protein>
<dbReference type="GO" id="GO:0012505">
    <property type="term" value="C:endomembrane system"/>
    <property type="evidence" value="ECO:0007669"/>
    <property type="project" value="UniProtKB-SubCell"/>
</dbReference>
<feature type="transmembrane region" description="Helical" evidence="5">
    <location>
        <begin position="65"/>
        <end position="81"/>
    </location>
</feature>
<dbReference type="Pfam" id="PF06803">
    <property type="entry name" value="DUF1232"/>
    <property type="match status" value="1"/>
</dbReference>
<organism evidence="7 8">
    <name type="scientific">Microbacterium halimionae</name>
    <dbReference type="NCBI Taxonomy" id="1526413"/>
    <lineage>
        <taxon>Bacteria</taxon>
        <taxon>Bacillati</taxon>
        <taxon>Actinomycetota</taxon>
        <taxon>Actinomycetes</taxon>
        <taxon>Micrococcales</taxon>
        <taxon>Microbacteriaceae</taxon>
        <taxon>Microbacterium</taxon>
    </lineage>
</organism>
<dbReference type="InterPro" id="IPR010652">
    <property type="entry name" value="DUF1232"/>
</dbReference>
<evidence type="ECO:0000256" key="3">
    <source>
        <dbReference type="ARBA" id="ARBA00022989"/>
    </source>
</evidence>
<keyword evidence="8" id="KW-1185">Reference proteome</keyword>
<name>A0A7W3JMC8_9MICO</name>
<reference evidence="7 8" key="1">
    <citation type="submission" date="2020-07" db="EMBL/GenBank/DDBJ databases">
        <title>Sequencing the genomes of 1000 actinobacteria strains.</title>
        <authorList>
            <person name="Klenk H.-P."/>
        </authorList>
    </citation>
    <scope>NUCLEOTIDE SEQUENCE [LARGE SCALE GENOMIC DNA]</scope>
    <source>
        <strain evidence="7 8">DSM 27576</strain>
    </source>
</reference>
<comment type="caution">
    <text evidence="7">The sequence shown here is derived from an EMBL/GenBank/DDBJ whole genome shotgun (WGS) entry which is preliminary data.</text>
</comment>
<dbReference type="RefSeq" id="WP_167048313.1">
    <property type="nucleotide sequence ID" value="NZ_JAAOZB010000002.1"/>
</dbReference>
<evidence type="ECO:0000313" key="8">
    <source>
        <dbReference type="Proteomes" id="UP000526083"/>
    </source>
</evidence>
<accession>A0A7W3JMC8</accession>
<evidence type="ECO:0000256" key="4">
    <source>
        <dbReference type="ARBA" id="ARBA00023136"/>
    </source>
</evidence>
<keyword evidence="3 5" id="KW-1133">Transmembrane helix</keyword>
<evidence type="ECO:0000256" key="1">
    <source>
        <dbReference type="ARBA" id="ARBA00004127"/>
    </source>
</evidence>
<dbReference type="AlphaFoldDB" id="A0A7W3JMC8"/>
<keyword evidence="2 5" id="KW-0812">Transmembrane</keyword>
<gene>
    <name evidence="7" type="ORF">FHX48_000515</name>
</gene>
<evidence type="ECO:0000313" key="7">
    <source>
        <dbReference type="EMBL" id="MBA8815463.1"/>
    </source>
</evidence>
<dbReference type="Proteomes" id="UP000526083">
    <property type="component" value="Unassembled WGS sequence"/>
</dbReference>
<evidence type="ECO:0000256" key="2">
    <source>
        <dbReference type="ARBA" id="ARBA00022692"/>
    </source>
</evidence>
<comment type="subcellular location">
    <subcellularLocation>
        <location evidence="1">Endomembrane system</location>
        <topology evidence="1">Multi-pass membrane protein</topology>
    </subcellularLocation>
</comment>
<feature type="transmembrane region" description="Helical" evidence="5">
    <location>
        <begin position="6"/>
        <end position="28"/>
    </location>
</feature>
<keyword evidence="4 5" id="KW-0472">Membrane</keyword>
<feature type="domain" description="DUF1232" evidence="6">
    <location>
        <begin position="67"/>
        <end position="102"/>
    </location>
</feature>
<feature type="transmembrane region" description="Helical" evidence="5">
    <location>
        <begin position="87"/>
        <end position="108"/>
    </location>
</feature>
<evidence type="ECO:0000259" key="6">
    <source>
        <dbReference type="Pfam" id="PF06803"/>
    </source>
</evidence>
<evidence type="ECO:0000256" key="5">
    <source>
        <dbReference type="SAM" id="Phobius"/>
    </source>
</evidence>